<dbReference type="InterPro" id="IPR036163">
    <property type="entry name" value="HMA_dom_sf"/>
</dbReference>
<feature type="domain" description="HMA" evidence="7">
    <location>
        <begin position="40"/>
        <end position="103"/>
    </location>
</feature>
<comment type="caution">
    <text evidence="8">The sequence shown here is derived from an EMBL/GenBank/DDBJ whole genome shotgun (WGS) entry which is preliminary data.</text>
</comment>
<feature type="region of interest" description="Disordered" evidence="6">
    <location>
        <begin position="274"/>
        <end position="337"/>
    </location>
</feature>
<evidence type="ECO:0000256" key="2">
    <source>
        <dbReference type="ARBA" id="ARBA00022481"/>
    </source>
</evidence>
<evidence type="ECO:0000256" key="5">
    <source>
        <dbReference type="ARBA" id="ARBA00024045"/>
    </source>
</evidence>
<dbReference type="Pfam" id="PF00403">
    <property type="entry name" value="HMA"/>
    <property type="match status" value="1"/>
</dbReference>
<evidence type="ECO:0000313" key="9">
    <source>
        <dbReference type="Proteomes" id="UP001152561"/>
    </source>
</evidence>
<dbReference type="PANTHER" id="PTHR45868:SF80">
    <property type="entry name" value="F15K9.8-RELATED"/>
    <property type="match status" value="1"/>
</dbReference>
<accession>A0A9Q1RQ78</accession>
<evidence type="ECO:0000256" key="3">
    <source>
        <dbReference type="ARBA" id="ARBA00022723"/>
    </source>
</evidence>
<keyword evidence="4" id="KW-0449">Lipoprotein</keyword>
<evidence type="ECO:0000259" key="7">
    <source>
        <dbReference type="PROSITE" id="PS50846"/>
    </source>
</evidence>
<reference evidence="9" key="1">
    <citation type="journal article" date="2023" name="Proc. Natl. Acad. Sci. U.S.A.">
        <title>Genomic and structural basis for evolution of tropane alkaloid biosynthesis.</title>
        <authorList>
            <person name="Wanga Y.-J."/>
            <person name="Taina T."/>
            <person name="Yua J.-Y."/>
            <person name="Lia J."/>
            <person name="Xua B."/>
            <person name="Chenc J."/>
            <person name="D'Auriad J.C."/>
            <person name="Huanga J.-P."/>
            <person name="Huanga S.-X."/>
        </authorList>
    </citation>
    <scope>NUCLEOTIDE SEQUENCE [LARGE SCALE GENOMIC DNA]</scope>
    <source>
        <strain evidence="9">cv. KIB-2019</strain>
    </source>
</reference>
<evidence type="ECO:0000256" key="4">
    <source>
        <dbReference type="ARBA" id="ARBA00023289"/>
    </source>
</evidence>
<comment type="subcellular location">
    <subcellularLocation>
        <location evidence="1">Membrane</location>
        <topology evidence="1">Peripheral membrane protein</topology>
    </subcellularLocation>
</comment>
<dbReference type="GO" id="GO:0046872">
    <property type="term" value="F:metal ion binding"/>
    <property type="evidence" value="ECO:0007669"/>
    <property type="project" value="UniProtKB-KW"/>
</dbReference>
<evidence type="ECO:0000256" key="1">
    <source>
        <dbReference type="ARBA" id="ARBA00004170"/>
    </source>
</evidence>
<dbReference type="CDD" id="cd00371">
    <property type="entry name" value="HMA"/>
    <property type="match status" value="1"/>
</dbReference>
<sequence length="364" mass="39670">MEIPLKMSKLEIIFEETPRQQGLNIFADRKVSTKTMARPFNTFALKLKVHCKDCGMKLEKQLLKIKGVRSVKIDQELGKVVISGKVDPAKILSKFARVGREAELWCEQERPCKDIIGRLKVNDPLNDSDIMAQLEKFSDNSSVKCVEMTKTVKVTFKGESRNGPREKTVEVNTTNKKNVKKTHDQVLPYDHSHGGGGGGGGLCGASSSCCGGHSATSHNLDHGCYQHGNATSFGPCTHGRNSTYDYHCQYGDCTTSNGSCYANGISPSVGPIWSSDNIPSAPPMPDDYYEAPPSPPSSAMSNDYYQAPPLPPPSAMPDDYYQAPPLPPPSAMPDDYYQASSSSAITHSYYSVLSDENVNGCTIL</sequence>
<organism evidence="8 9">
    <name type="scientific">Anisodus acutangulus</name>
    <dbReference type="NCBI Taxonomy" id="402998"/>
    <lineage>
        <taxon>Eukaryota</taxon>
        <taxon>Viridiplantae</taxon>
        <taxon>Streptophyta</taxon>
        <taxon>Embryophyta</taxon>
        <taxon>Tracheophyta</taxon>
        <taxon>Spermatophyta</taxon>
        <taxon>Magnoliopsida</taxon>
        <taxon>eudicotyledons</taxon>
        <taxon>Gunneridae</taxon>
        <taxon>Pentapetalae</taxon>
        <taxon>asterids</taxon>
        <taxon>lamiids</taxon>
        <taxon>Solanales</taxon>
        <taxon>Solanaceae</taxon>
        <taxon>Solanoideae</taxon>
        <taxon>Hyoscyameae</taxon>
        <taxon>Anisodus</taxon>
    </lineage>
</organism>
<keyword evidence="9" id="KW-1185">Reference proteome</keyword>
<dbReference type="SUPFAM" id="SSF55008">
    <property type="entry name" value="HMA, heavy metal-associated domain"/>
    <property type="match status" value="1"/>
</dbReference>
<keyword evidence="3" id="KW-0479">Metal-binding</keyword>
<dbReference type="AlphaFoldDB" id="A0A9Q1RQ78"/>
<dbReference type="PANTHER" id="PTHR45868">
    <property type="entry name" value="HEAVY METAL-ASSOCIATED ISOPRENYLATED PLANT PROTEIN 33-RELATED"/>
    <property type="match status" value="1"/>
</dbReference>
<dbReference type="GO" id="GO:0009626">
    <property type="term" value="P:plant-type hypersensitive response"/>
    <property type="evidence" value="ECO:0007669"/>
    <property type="project" value="UniProtKB-KW"/>
</dbReference>
<evidence type="ECO:0000256" key="6">
    <source>
        <dbReference type="SAM" id="MobiDB-lite"/>
    </source>
</evidence>
<protein>
    <recommendedName>
        <fullName evidence="7">HMA domain-containing protein</fullName>
    </recommendedName>
</protein>
<dbReference type="PROSITE" id="PS50846">
    <property type="entry name" value="HMA_2"/>
    <property type="match status" value="1"/>
</dbReference>
<evidence type="ECO:0000313" key="8">
    <source>
        <dbReference type="EMBL" id="KAJ8566093.1"/>
    </source>
</evidence>
<keyword evidence="2" id="KW-0488">Methylation</keyword>
<dbReference type="InterPro" id="IPR006121">
    <property type="entry name" value="HMA_dom"/>
</dbReference>
<dbReference type="Proteomes" id="UP001152561">
    <property type="component" value="Unassembled WGS sequence"/>
</dbReference>
<dbReference type="OrthoDB" id="1297293at2759"/>
<dbReference type="GO" id="GO:0016020">
    <property type="term" value="C:membrane"/>
    <property type="evidence" value="ECO:0007669"/>
    <property type="project" value="UniProtKB-SubCell"/>
</dbReference>
<gene>
    <name evidence="8" type="ORF">K7X08_030570</name>
</gene>
<dbReference type="EMBL" id="JAJAGQ010000004">
    <property type="protein sequence ID" value="KAJ8566093.1"/>
    <property type="molecule type" value="Genomic_DNA"/>
</dbReference>
<dbReference type="Gene3D" id="3.30.70.100">
    <property type="match status" value="1"/>
</dbReference>
<proteinExistence type="inferred from homology"/>
<name>A0A9Q1RQ78_9SOLA</name>
<keyword evidence="4" id="KW-0636">Prenylation</keyword>
<comment type="similarity">
    <text evidence="5">Belongs to the HIPP family.</text>
</comment>